<protein>
    <submittedName>
        <fullName evidence="1">Uncharacterized protein</fullName>
    </submittedName>
</protein>
<dbReference type="VEuPathDB" id="PiroplasmaDB:TpMuguga_03g00399"/>
<organism evidence="1 2">
    <name type="scientific">Theileria parva</name>
    <name type="common">East coast fever infection agent</name>
    <dbReference type="NCBI Taxonomy" id="5875"/>
    <lineage>
        <taxon>Eukaryota</taxon>
        <taxon>Sar</taxon>
        <taxon>Alveolata</taxon>
        <taxon>Apicomplexa</taxon>
        <taxon>Aconoidasida</taxon>
        <taxon>Piroplasmida</taxon>
        <taxon>Theileriidae</taxon>
        <taxon>Theileria</taxon>
    </lineage>
</organism>
<dbReference type="AlphaFoldDB" id="Q4MZW0"/>
<dbReference type="InParanoid" id="Q4MZW0"/>
<reference evidence="1 2" key="1">
    <citation type="journal article" date="2005" name="Science">
        <title>Genome sequence of Theileria parva, a bovine pathogen that transforms lymphocytes.</title>
        <authorList>
            <person name="Gardner M.J."/>
            <person name="Bishop R."/>
            <person name="Shah T."/>
            <person name="de Villiers E.P."/>
            <person name="Carlton J.M."/>
            <person name="Hall N."/>
            <person name="Ren Q."/>
            <person name="Paulsen I.T."/>
            <person name="Pain A."/>
            <person name="Berriman M."/>
            <person name="Wilson R.J.M."/>
            <person name="Sato S."/>
            <person name="Ralph S.A."/>
            <person name="Mann D.J."/>
            <person name="Xiong Z."/>
            <person name="Shallom S.J."/>
            <person name="Weidman J."/>
            <person name="Jiang L."/>
            <person name="Lynn J."/>
            <person name="Weaver B."/>
            <person name="Shoaibi A."/>
            <person name="Domingo A.R."/>
            <person name="Wasawo D."/>
            <person name="Crabtree J."/>
            <person name="Wortman J.R."/>
            <person name="Haas B."/>
            <person name="Angiuoli S.V."/>
            <person name="Creasy T.H."/>
            <person name="Lu C."/>
            <person name="Suh B."/>
            <person name="Silva J.C."/>
            <person name="Utterback T.R."/>
            <person name="Feldblyum T.V."/>
            <person name="Pertea M."/>
            <person name="Allen J."/>
            <person name="Nierman W.C."/>
            <person name="Taracha E.L.N."/>
            <person name="Salzberg S.L."/>
            <person name="White O.R."/>
            <person name="Fitzhugh H.A."/>
            <person name="Morzaria S."/>
            <person name="Venter J.C."/>
            <person name="Fraser C.M."/>
            <person name="Nene V."/>
        </authorList>
    </citation>
    <scope>NUCLEOTIDE SEQUENCE [LARGE SCALE GENOMIC DNA]</scope>
    <source>
        <strain evidence="1 2">Muguga</strain>
    </source>
</reference>
<dbReference type="KEGG" id="tpv:TP03_0399"/>
<dbReference type="GeneID" id="3500307"/>
<comment type="caution">
    <text evidence="1">The sequence shown here is derived from an EMBL/GenBank/DDBJ whole genome shotgun (WGS) entry which is preliminary data.</text>
</comment>
<evidence type="ECO:0000313" key="2">
    <source>
        <dbReference type="Proteomes" id="UP000001949"/>
    </source>
</evidence>
<dbReference type="EMBL" id="AAGK01000005">
    <property type="protein sequence ID" value="EAN31136.1"/>
    <property type="molecule type" value="Genomic_DNA"/>
</dbReference>
<name>Q4MZW0_THEPA</name>
<accession>Q4MZW0</accession>
<evidence type="ECO:0000313" key="1">
    <source>
        <dbReference type="EMBL" id="EAN31136.1"/>
    </source>
</evidence>
<keyword evidence="2" id="KW-1185">Reference proteome</keyword>
<proteinExistence type="predicted"/>
<gene>
    <name evidence="1" type="ordered locus">TP03_0399</name>
</gene>
<sequence>MKTLRYNDIGSYDPLEIVHLKPVTVELNDEVMTNREHAVISLRGYEPLKGFIFNRVVRTDRTSGTEELIWQTTNPNEYVRRVKNYRGQNKDKLYLKFVNGDVKKMIRDEGVWSESEQLTININSRNKSDNWRGSFRCGYRTYEAEYSYFIKRIVWDDPISKSEKTIWETENCLKFAKKVAYSCRGDEYIAILQRDNNFVILKLDKFEWIDITDQRLSFNILKSYYGESNLDNRKNERIVFSCSLEYFGFVVRVVPYVRKSKPETGNEWDYKLSCEGRERLVYDFVYDTLVILYSNGIVREIQTRIPGINLPKNQNVILCEGSKAAKKVEEIYCQIAKNYDKNIINILIDNDKIGFLTIYSINYLLLKNNLLNNYLTAFLSNISTNNFIMNNNSMNSPLNSNLELNTKNSCENTSKGSCENTLKDSLGNDPVKQEITEKMMKDEINNVVSDEIGNLVTSLIENKVIGNIECDSILLKNNVIFTDVMVESIQIDLNIKYMKEKTIYNTRTRDNCREMYCEHVFKFARVVDSKCEPGNSLIWETKDPAEFSRRLSVFMVKENENDYHDKYLCILQDNNKYLLFLRDKELNNWLDITKTRVNMSKFQFYYNDEELEEEEYEVKYEYLEFKIYFKFGCNKVKYDNEELITEDISKININLPLSAVQSYLETGKLITIFIKHPENVPGDLENDGDFQEDAIQKNNEKNELQTKVIYIKI</sequence>
<dbReference type="RefSeq" id="XP_763419.1">
    <property type="nucleotide sequence ID" value="XM_758326.1"/>
</dbReference>
<dbReference type="Proteomes" id="UP000001949">
    <property type="component" value="Unassembled WGS sequence"/>
</dbReference>